<keyword evidence="4 5" id="KW-0238">DNA-binding</keyword>
<evidence type="ECO:0000256" key="5">
    <source>
        <dbReference type="PROSITE-ProRule" id="PRU00309"/>
    </source>
</evidence>
<feature type="region of interest" description="Disordered" evidence="6">
    <location>
        <begin position="506"/>
        <end position="529"/>
    </location>
</feature>
<dbReference type="SUPFAM" id="SSF57716">
    <property type="entry name" value="Glucocorticoid receptor-like (DNA-binding domain)"/>
    <property type="match status" value="1"/>
</dbReference>
<dbReference type="RefSeq" id="XP_052741298.1">
    <property type="nucleotide sequence ID" value="XM_052885338.1"/>
</dbReference>
<dbReference type="SMART" id="SM00980">
    <property type="entry name" value="THAP"/>
    <property type="match status" value="1"/>
</dbReference>
<keyword evidence="8" id="KW-1185">Reference proteome</keyword>
<evidence type="ECO:0000256" key="4">
    <source>
        <dbReference type="ARBA" id="ARBA00023125"/>
    </source>
</evidence>
<feature type="domain" description="THAP-type" evidence="7">
    <location>
        <begin position="9"/>
        <end position="92"/>
    </location>
</feature>
<name>A0ABM3LQD5_BICAN</name>
<organism evidence="8 9">
    <name type="scientific">Bicyclus anynana</name>
    <name type="common">Squinting bush brown butterfly</name>
    <dbReference type="NCBI Taxonomy" id="110368"/>
    <lineage>
        <taxon>Eukaryota</taxon>
        <taxon>Metazoa</taxon>
        <taxon>Ecdysozoa</taxon>
        <taxon>Arthropoda</taxon>
        <taxon>Hexapoda</taxon>
        <taxon>Insecta</taxon>
        <taxon>Pterygota</taxon>
        <taxon>Neoptera</taxon>
        <taxon>Endopterygota</taxon>
        <taxon>Lepidoptera</taxon>
        <taxon>Glossata</taxon>
        <taxon>Ditrysia</taxon>
        <taxon>Papilionoidea</taxon>
        <taxon>Nymphalidae</taxon>
        <taxon>Satyrinae</taxon>
        <taxon>Satyrini</taxon>
        <taxon>Mycalesina</taxon>
        <taxon>Bicyclus</taxon>
    </lineage>
</organism>
<dbReference type="InterPro" id="IPR006612">
    <property type="entry name" value="THAP_Znf"/>
</dbReference>
<evidence type="ECO:0000313" key="9">
    <source>
        <dbReference type="RefSeq" id="XP_052741298.1"/>
    </source>
</evidence>
<evidence type="ECO:0000256" key="2">
    <source>
        <dbReference type="ARBA" id="ARBA00022771"/>
    </source>
</evidence>
<evidence type="ECO:0000256" key="1">
    <source>
        <dbReference type="ARBA" id="ARBA00022723"/>
    </source>
</evidence>
<evidence type="ECO:0000313" key="8">
    <source>
        <dbReference type="Proteomes" id="UP001652582"/>
    </source>
</evidence>
<dbReference type="Pfam" id="PF05485">
    <property type="entry name" value="THAP"/>
    <property type="match status" value="1"/>
</dbReference>
<evidence type="ECO:0000259" key="7">
    <source>
        <dbReference type="PROSITE" id="PS50950"/>
    </source>
</evidence>
<keyword evidence="3" id="KW-0862">Zinc</keyword>
<gene>
    <name evidence="9" type="primary">LOC112049252</name>
</gene>
<sequence>MACQIVFKMGGCRCTYKNCNVKSDGKTHMFHFPVFEKVRCYQWLVNSRRLDFLNLTVSQLKNRCVCQHHFLNECFMNYKKDKLTFDAVPTLNGPYCDTSKFVEPEEPKEYPVPILLEDIENEFDVNDKKSIYSMKYGDFLTNNEFVDARYNPKNINLNKVIATGINLNSSSFIKGKDKIVTEPYNLRYSLPTRKVKEATVQPMLVVPPYSDLSNELKLGKELNLEQNINNFHTNLSLNLEDNSAVPRNSYVIESVSTASTACNSNQDFIKIAPKVKILSEKKIEDPINIGLIAGKFEKISPSHPLTLPDKGYIPKKEPLFTHNYNTLKVESVCKPSNKLKILEVLNAEFDPLPSKDEQVQGNQILDITERIQSPTKKSTQIKNKVTPERSAVIEKKRKFNMRLKDIIESCLDKLDEPGKHCEISQNPTNLENSTNICVNEENMALENNIIKPKENKLIQAEDKTLPSVQDSTIAYLEQRMKKMESTLLNKIAQNSQEIVDFKKKWTKDASQHRKKREHRDNKRCVSTQTHQSESSYKMFLYQEISKFLSPSVNCTIYEELFLNKYSCEQMKSPSKRKRRKCL</sequence>
<accession>A0ABM3LQD5</accession>
<evidence type="ECO:0000256" key="6">
    <source>
        <dbReference type="SAM" id="MobiDB-lite"/>
    </source>
</evidence>
<proteinExistence type="predicted"/>
<reference evidence="9" key="1">
    <citation type="submission" date="2025-08" db="UniProtKB">
        <authorList>
            <consortium name="RefSeq"/>
        </authorList>
    </citation>
    <scope>IDENTIFICATION</scope>
</reference>
<protein>
    <submittedName>
        <fullName evidence="9">Uncharacterized protein LOC112049252 isoform X1</fullName>
    </submittedName>
</protein>
<keyword evidence="1" id="KW-0479">Metal-binding</keyword>
<dbReference type="SMART" id="SM00692">
    <property type="entry name" value="DM3"/>
    <property type="match status" value="1"/>
</dbReference>
<dbReference type="GeneID" id="112049252"/>
<keyword evidence="2 5" id="KW-0863">Zinc-finger</keyword>
<evidence type="ECO:0000256" key="3">
    <source>
        <dbReference type="ARBA" id="ARBA00022833"/>
    </source>
</evidence>
<dbReference type="PROSITE" id="PS50950">
    <property type="entry name" value="ZF_THAP"/>
    <property type="match status" value="1"/>
</dbReference>
<dbReference type="Proteomes" id="UP001652582">
    <property type="component" value="Chromosome 14"/>
</dbReference>